<sequence>MVVVRRPGSRAHEGGRVMADTAVASQSHAGGERFELRREPGAEGVFYLVAVAPTELKLSLKSHRAAQDRIAFILEGTHKNLPADTVCSVLIKTHARGMPAREYTLVNVPLRVNGRSCTLEFEADIYEASFFGRGHAEMTVIPDFPFAQECCLEKPFEFDIPLGLRGLDLSVPVLFGRRFRLKPDMDARFTGATLRLSIYHSVEPKRGVAPRMAPEAQRYAALEWGASDLGAKDWRVGCAWSGDGLRLPWREPIQGEYAFDLRLEVLRDIEGETRPYVVWDQPRACVCPKPKLTGFEFKHHAVTATVEHLDPDFELPLELTHWRYEAQTRGEALSFTLMDPVSRPVLVNANERGLFLRQFLDAEDWLRRKSFALLRIPRSLTGSDEYVPIRSVLDFDETQFLAFEDEDLWLEAPASARAPSRQKQDRVRQELVTALASKELAVRPSRMPRFGDVWLGARDNHLLITVKVIGDLDYWREASPVFSLCDDQRPVEPTVSREAEVLRLDARPLDGNPRYYEALVRFDDPRIRQKVFIQGRVSKPDARLWDELVAAPPAFFVEYPGVPQLQGLRAEFVQLTDDTSILEVRCQALHVPNGKEGDVIEFRLYEFFADVAEPVVFGAVPFRYEVAKGAAGQCDARGRVVARLREPALVERMRRKGQFRIEARLVERANANHSSALPAIHLDLEGTPRRIEGTLIYGSHPNVTEAFRRKVLIIAEQLEMNADDLMACMAFETGNAFRADTPNRAGHQAFGLIQFTAINEGKDALDIKLSALVRMSAVEQLDYVAKYFRMWKARSKLPLDNLGDVYACILCPEALGKDASFVCYAKGSRGYEPNKGLDRGGKGFITKADILVPVERHLREGQKFRK</sequence>
<reference evidence="1 2" key="1">
    <citation type="journal article" date="2006" name="Proc. Natl. Acad. Sci. U.S.A.">
        <title>Evolution of sensory complexity recorded in a myxobacterial genome.</title>
        <authorList>
            <person name="Goldman B.S."/>
            <person name="Nierman W.C."/>
            <person name="Kaiser D."/>
            <person name="Slater S.C."/>
            <person name="Durkin A.S."/>
            <person name="Eisen J.A."/>
            <person name="Ronning C.M."/>
            <person name="Barbazuk W.B."/>
            <person name="Blanchard M."/>
            <person name="Field C."/>
            <person name="Halling C."/>
            <person name="Hinkle G."/>
            <person name="Iartchuk O."/>
            <person name="Kim H.S."/>
            <person name="Mackenzie C."/>
            <person name="Madupu R."/>
            <person name="Miller N."/>
            <person name="Shvartsbeyn A."/>
            <person name="Sullivan S.A."/>
            <person name="Vaudin M."/>
            <person name="Wiegand R."/>
            <person name="Kaplan H.B."/>
        </authorList>
    </citation>
    <scope>NUCLEOTIDE SEQUENCE [LARGE SCALE GENOMIC DNA]</scope>
    <source>
        <strain evidence="2">DK1622</strain>
    </source>
</reference>
<gene>
    <name evidence="1" type="ordered locus">MXAN_3995</name>
</gene>
<accession>Q1D598</accession>
<dbReference type="eggNOG" id="COG0741">
    <property type="taxonomic scope" value="Bacteria"/>
</dbReference>
<dbReference type="HOGENOM" id="CLU_335815_0_0_7"/>
<dbReference type="KEGG" id="mxa:MXAN_3995"/>
<evidence type="ECO:0000313" key="1">
    <source>
        <dbReference type="EMBL" id="ABF87158.1"/>
    </source>
</evidence>
<dbReference type="EMBL" id="CP000113">
    <property type="protein sequence ID" value="ABF87158.1"/>
    <property type="molecule type" value="Genomic_DNA"/>
</dbReference>
<dbReference type="AlphaFoldDB" id="Q1D598"/>
<dbReference type="EnsemblBacteria" id="ABF87158">
    <property type="protein sequence ID" value="ABF87158"/>
    <property type="gene ID" value="MXAN_3995"/>
</dbReference>
<evidence type="ECO:0008006" key="3">
    <source>
        <dbReference type="Google" id="ProtNLM"/>
    </source>
</evidence>
<name>Q1D598_MYXXD</name>
<dbReference type="Proteomes" id="UP000002402">
    <property type="component" value="Chromosome"/>
</dbReference>
<evidence type="ECO:0000313" key="2">
    <source>
        <dbReference type="Proteomes" id="UP000002402"/>
    </source>
</evidence>
<proteinExistence type="predicted"/>
<protein>
    <recommendedName>
        <fullName evidence="3">Transglycosylase SLT domain-containing protein</fullName>
    </recommendedName>
</protein>
<organism evidence="1 2">
    <name type="scientific">Myxococcus xanthus (strain DK1622)</name>
    <dbReference type="NCBI Taxonomy" id="246197"/>
    <lineage>
        <taxon>Bacteria</taxon>
        <taxon>Pseudomonadati</taxon>
        <taxon>Myxococcota</taxon>
        <taxon>Myxococcia</taxon>
        <taxon>Myxococcales</taxon>
        <taxon>Cystobacterineae</taxon>
        <taxon>Myxococcaceae</taxon>
        <taxon>Myxococcus</taxon>
    </lineage>
</organism>
<keyword evidence="2" id="KW-1185">Reference proteome</keyword>
<dbReference type="STRING" id="246197.MXAN_3995"/>